<dbReference type="InterPro" id="IPR000953">
    <property type="entry name" value="Chromo/chromo_shadow_dom"/>
</dbReference>
<evidence type="ECO:0000256" key="2">
    <source>
        <dbReference type="ARBA" id="ARBA00011353"/>
    </source>
</evidence>
<feature type="compositionally biased region" description="Basic and acidic residues" evidence="4">
    <location>
        <begin position="161"/>
        <end position="171"/>
    </location>
</feature>
<dbReference type="EMBL" id="NRSZ01001169">
    <property type="protein sequence ID" value="PNY22882.1"/>
    <property type="molecule type" value="Genomic_DNA"/>
</dbReference>
<dbReference type="OrthoDB" id="436852at2759"/>
<feature type="compositionally biased region" description="Polar residues" evidence="4">
    <location>
        <begin position="389"/>
        <end position="399"/>
    </location>
</feature>
<feature type="compositionally biased region" description="Polar residues" evidence="4">
    <location>
        <begin position="235"/>
        <end position="256"/>
    </location>
</feature>
<feature type="region of interest" description="Disordered" evidence="4">
    <location>
        <begin position="969"/>
        <end position="993"/>
    </location>
</feature>
<evidence type="ECO:0000313" key="6">
    <source>
        <dbReference type="EMBL" id="PNY22882.1"/>
    </source>
</evidence>
<keyword evidence="3" id="KW-0539">Nucleus</keyword>
<dbReference type="InterPro" id="IPR051219">
    <property type="entry name" value="Heterochromatin_chromo-domain"/>
</dbReference>
<comment type="subcellular location">
    <subcellularLocation>
        <location evidence="1">Nucleus</location>
    </subcellularLocation>
</comment>
<keyword evidence="7" id="KW-1185">Reference proteome</keyword>
<dbReference type="InterPro" id="IPR023780">
    <property type="entry name" value="Chromo_domain"/>
</dbReference>
<dbReference type="Pfam" id="PF00385">
    <property type="entry name" value="Chromo"/>
    <property type="match status" value="1"/>
</dbReference>
<dbReference type="Proteomes" id="UP000236621">
    <property type="component" value="Unassembled WGS sequence"/>
</dbReference>
<feature type="region of interest" description="Disordered" evidence="4">
    <location>
        <begin position="367"/>
        <end position="485"/>
    </location>
</feature>
<accession>A0A2K3Q5R7</accession>
<evidence type="ECO:0000313" key="7">
    <source>
        <dbReference type="Proteomes" id="UP000236621"/>
    </source>
</evidence>
<dbReference type="PANTHER" id="PTHR22812">
    <property type="entry name" value="CHROMOBOX PROTEIN"/>
    <property type="match status" value="1"/>
</dbReference>
<reference evidence="6 7" key="1">
    <citation type="submission" date="2017-08" db="EMBL/GenBank/DDBJ databases">
        <title>Harnessing the power of phylogenomics to disentangle the directionality and signatures of interkingdom host jumping in the parasitic fungal genus Tolypocladium.</title>
        <authorList>
            <person name="Quandt C.A."/>
            <person name="Patterson W."/>
            <person name="Spatafora J.W."/>
        </authorList>
    </citation>
    <scope>NUCLEOTIDE SEQUENCE [LARGE SCALE GENOMIC DNA]</scope>
    <source>
        <strain evidence="6 7">CBS 113982</strain>
    </source>
</reference>
<dbReference type="SUPFAM" id="SSF54160">
    <property type="entry name" value="Chromo domain-like"/>
    <property type="match status" value="1"/>
</dbReference>
<feature type="region of interest" description="Disordered" evidence="4">
    <location>
        <begin position="146"/>
        <end position="275"/>
    </location>
</feature>
<organism evidence="6 7">
    <name type="scientific">Tolypocladium capitatum</name>
    <dbReference type="NCBI Taxonomy" id="45235"/>
    <lineage>
        <taxon>Eukaryota</taxon>
        <taxon>Fungi</taxon>
        <taxon>Dikarya</taxon>
        <taxon>Ascomycota</taxon>
        <taxon>Pezizomycotina</taxon>
        <taxon>Sordariomycetes</taxon>
        <taxon>Hypocreomycetidae</taxon>
        <taxon>Hypocreales</taxon>
        <taxon>Ophiocordycipitaceae</taxon>
        <taxon>Tolypocladium</taxon>
    </lineage>
</organism>
<dbReference type="GO" id="GO:0005634">
    <property type="term" value="C:nucleus"/>
    <property type="evidence" value="ECO:0007669"/>
    <property type="project" value="UniProtKB-SubCell"/>
</dbReference>
<feature type="compositionally biased region" description="Acidic residues" evidence="4">
    <location>
        <begin position="147"/>
        <end position="157"/>
    </location>
</feature>
<dbReference type="PROSITE" id="PS50013">
    <property type="entry name" value="CHROMO_2"/>
    <property type="match status" value="1"/>
</dbReference>
<dbReference type="SMART" id="SM00298">
    <property type="entry name" value="CHROMO"/>
    <property type="match status" value="1"/>
</dbReference>
<evidence type="ECO:0000256" key="4">
    <source>
        <dbReference type="SAM" id="MobiDB-lite"/>
    </source>
</evidence>
<proteinExistence type="predicted"/>
<protein>
    <recommendedName>
        <fullName evidence="5">Chromo domain-containing protein</fullName>
    </recommendedName>
</protein>
<dbReference type="CDD" id="cd18966">
    <property type="entry name" value="chromodomain"/>
    <property type="match status" value="1"/>
</dbReference>
<comment type="subunit">
    <text evidence="2">Component of the NuA4 histone acetyltransferase complex.</text>
</comment>
<feature type="compositionally biased region" description="Polar residues" evidence="4">
    <location>
        <begin position="411"/>
        <end position="431"/>
    </location>
</feature>
<dbReference type="STRING" id="45235.A0A2K3Q5R7"/>
<dbReference type="InterPro" id="IPR016197">
    <property type="entry name" value="Chromo-like_dom_sf"/>
</dbReference>
<dbReference type="Gene3D" id="2.40.50.40">
    <property type="match status" value="1"/>
</dbReference>
<dbReference type="GO" id="GO:0006338">
    <property type="term" value="P:chromatin remodeling"/>
    <property type="evidence" value="ECO:0007669"/>
    <property type="project" value="UniProtKB-ARBA"/>
</dbReference>
<sequence length="1341" mass="150624">MGNSMQIQIKKGHDDDVSVTSTIDENVDSDEEYNIIKILAERGVEEKTKYLVEWEGFPLSDATWEPLEHLHPDTISDWEKFKEETGRRTASAFKVLYWKAAIRHDVDEKRARHDNRNKKRVLLGLQQTDFKSSLKESLETIERTLEEYEESGDDEESGQSPHDDDMKKNQGDNEVSEGAGTSNPTISKADAVATVHSRKHESTNDLPRAVESSKQKMGNNSHPRMPALRPHRSSGKGTNSAQETLSNKDGSTSTAKCSAGAPTAATSTLKQPFHGPARTMIATNSRRMSTGSQLTGTGANVFVGGKVRKENPTLLDAVADLNKEPKLLKPRHQNIVQKRLRDREGVVAPIHPPGELMSLDRSRAGFVRRNSAPGPLHDDVAATDEVPSDPQNLHGTVTAANPPAEPIPGDNQPTNRGIDPGNTSGPQPGKNTNKRKRSIRWDDAVTSTEVTDESSLFVSQSPPDLNMADVNSDGAATTDPAPDCVRNAAPSSHSFNQVATQPISRECRFGTWESRPITLTFAGLPVSSDNPWLIVFRNQSSFIFAHSCTAKDFMTQADFLRDEQLFHGHISEATDQEAIELLAQRLKLGGFGLICLSQGYCVLIFPSKCEEWNDEIVGANTDSAGGMLNYTVFKASASFKSSMLAPLSYATPQTGQDTATTPELPVFDLFLGYKYDRLLPPNVRGTHKHNFFLAFPPSARQEACLVSQWLRLSNSGCDIKTSLHPGDWSSFVNLENGTLILHEDAVWATRMFPRFVDILHASSTNFSFCLFRRSLLLAPVLSSIDPSSTPGIDGRELCSIFLPGTAILVTPSFLVSQPAQAYNFFKWFFQNFSRSSQEYRRGRLVVCAGIDDWIFDLALEKSKRHEERAQTHMTQKTAAAMKKAIEDRVKTWGLVRKLVLESTDEGESHLVFAPDVIDGNDEQSLVNWFGWWTIMNMAQFRKFSVLGSSDQATARLSRLIQVQDYQASPVEPEAVPGDRREPHSSDGHHGASQLVFSDEGGAIRDSLVRAETSIMKEDHRMLMLYRYPVSYWDRDMPFHFNDIASVFASYGRWFTFFAKWLRDRLAPDAMSRRGPFNTYAGLFYTIEGDWDRTKYPKGVKPTRRPWVAIFRPVNPHRKPWRTTELFIWDYATREEYSGDVDVYVNELIDAQRELIKLVQEQSKEILRFPLERVWLGGLSAGHPRGDYSHPLDVTLDWLGNLSPNIRDWLPAPESHLPSRGWKLVNPAQAPPKADCESGDAMDVDMMDVDQPEGSVSGIKKAIFHPPLMDGQRAHPRFRNDLYDWAERERSRGRQGQSEFTFRPTMAWYEQQLQHGRGFHHINVVSWESLFARYKIPDPKDS</sequence>
<evidence type="ECO:0000256" key="3">
    <source>
        <dbReference type="ARBA" id="ARBA00023242"/>
    </source>
</evidence>
<evidence type="ECO:0000259" key="5">
    <source>
        <dbReference type="PROSITE" id="PS50013"/>
    </source>
</evidence>
<feature type="compositionally biased region" description="Basic and acidic residues" evidence="4">
    <location>
        <begin position="976"/>
        <end position="989"/>
    </location>
</feature>
<evidence type="ECO:0000256" key="1">
    <source>
        <dbReference type="ARBA" id="ARBA00004123"/>
    </source>
</evidence>
<feature type="compositionally biased region" description="Polar residues" evidence="4">
    <location>
        <begin position="445"/>
        <end position="463"/>
    </location>
</feature>
<name>A0A2K3Q5R7_9HYPO</name>
<feature type="domain" description="Chromo" evidence="5">
    <location>
        <begin position="33"/>
        <end position="70"/>
    </location>
</feature>
<comment type="caution">
    <text evidence="6">The sequence shown here is derived from an EMBL/GenBank/DDBJ whole genome shotgun (WGS) entry which is preliminary data.</text>
</comment>
<gene>
    <name evidence="6" type="ORF">TCAP_07046</name>
</gene>